<keyword evidence="5" id="KW-0804">Transcription</keyword>
<dbReference type="PANTHER" id="PTHR48111">
    <property type="entry name" value="REGULATOR OF RPOS"/>
    <property type="match status" value="1"/>
</dbReference>
<feature type="modified residue" description="4-aspartylphosphate" evidence="6">
    <location>
        <position position="58"/>
    </location>
</feature>
<dbReference type="InterPro" id="IPR039420">
    <property type="entry name" value="WalR-like"/>
</dbReference>
<keyword evidence="1 6" id="KW-0597">Phosphoprotein</keyword>
<keyword evidence="4 7" id="KW-0238">DNA-binding</keyword>
<evidence type="ECO:0000256" key="8">
    <source>
        <dbReference type="SAM" id="Phobius"/>
    </source>
</evidence>
<feature type="transmembrane region" description="Helical" evidence="8">
    <location>
        <begin position="22"/>
        <end position="43"/>
    </location>
</feature>
<name>A0A7W4KED7_9PROT</name>
<evidence type="ECO:0000256" key="2">
    <source>
        <dbReference type="ARBA" id="ARBA00023012"/>
    </source>
</evidence>
<dbReference type="PROSITE" id="PS51755">
    <property type="entry name" value="OMPR_PHOB"/>
    <property type="match status" value="1"/>
</dbReference>
<dbReference type="AlphaFoldDB" id="A0A7W4KED7"/>
<dbReference type="InterPro" id="IPR001867">
    <property type="entry name" value="OmpR/PhoB-type_DNA-bd"/>
</dbReference>
<protein>
    <submittedName>
        <fullName evidence="11">Response regulator transcription factor</fullName>
    </submittedName>
</protein>
<dbReference type="InterPro" id="IPR036388">
    <property type="entry name" value="WH-like_DNA-bd_sf"/>
</dbReference>
<keyword evidence="12" id="KW-1185">Reference proteome</keyword>
<evidence type="ECO:0000256" key="3">
    <source>
        <dbReference type="ARBA" id="ARBA00023015"/>
    </source>
</evidence>
<dbReference type="SUPFAM" id="SSF46894">
    <property type="entry name" value="C-terminal effector domain of the bipartite response regulators"/>
    <property type="match status" value="1"/>
</dbReference>
<evidence type="ECO:0000256" key="5">
    <source>
        <dbReference type="ARBA" id="ARBA00023163"/>
    </source>
</evidence>
<reference evidence="11 12" key="1">
    <citation type="submission" date="2020-04" db="EMBL/GenBank/DDBJ databases">
        <title>Description of novel Gluconacetobacter.</title>
        <authorList>
            <person name="Sombolestani A."/>
        </authorList>
    </citation>
    <scope>NUCLEOTIDE SEQUENCE [LARGE SCALE GENOMIC DNA]</scope>
    <source>
        <strain evidence="11 12">LMG 27800</strain>
    </source>
</reference>
<keyword evidence="8" id="KW-0812">Transmembrane</keyword>
<dbReference type="InterPro" id="IPR011006">
    <property type="entry name" value="CheY-like_superfamily"/>
</dbReference>
<evidence type="ECO:0000259" key="9">
    <source>
        <dbReference type="PROSITE" id="PS50110"/>
    </source>
</evidence>
<evidence type="ECO:0000259" key="10">
    <source>
        <dbReference type="PROSITE" id="PS51755"/>
    </source>
</evidence>
<dbReference type="CDD" id="cd00383">
    <property type="entry name" value="trans_reg_C"/>
    <property type="match status" value="1"/>
</dbReference>
<dbReference type="PANTHER" id="PTHR48111:SF4">
    <property type="entry name" value="DNA-BINDING DUAL TRANSCRIPTIONAL REGULATOR OMPR"/>
    <property type="match status" value="1"/>
</dbReference>
<dbReference type="GO" id="GO:0000976">
    <property type="term" value="F:transcription cis-regulatory region binding"/>
    <property type="evidence" value="ECO:0007669"/>
    <property type="project" value="TreeGrafter"/>
</dbReference>
<dbReference type="RefSeq" id="WP_182949924.1">
    <property type="nucleotide sequence ID" value="NZ_JABEQK010000007.1"/>
</dbReference>
<dbReference type="InterPro" id="IPR016032">
    <property type="entry name" value="Sig_transdc_resp-reg_C-effctor"/>
</dbReference>
<dbReference type="InterPro" id="IPR001789">
    <property type="entry name" value="Sig_transdc_resp-reg_receiver"/>
</dbReference>
<dbReference type="Proteomes" id="UP000540556">
    <property type="component" value="Unassembled WGS sequence"/>
</dbReference>
<keyword evidence="2" id="KW-0902">Two-component regulatory system</keyword>
<keyword evidence="3" id="KW-0805">Transcription regulation</keyword>
<evidence type="ECO:0000256" key="1">
    <source>
        <dbReference type="ARBA" id="ARBA00022553"/>
    </source>
</evidence>
<dbReference type="SMART" id="SM00862">
    <property type="entry name" value="Trans_reg_C"/>
    <property type="match status" value="1"/>
</dbReference>
<evidence type="ECO:0000256" key="6">
    <source>
        <dbReference type="PROSITE-ProRule" id="PRU00169"/>
    </source>
</evidence>
<keyword evidence="8" id="KW-0472">Membrane</keyword>
<accession>A0A7W4KED7</accession>
<keyword evidence="8" id="KW-1133">Transmembrane helix</keyword>
<evidence type="ECO:0000313" key="12">
    <source>
        <dbReference type="Proteomes" id="UP000540556"/>
    </source>
</evidence>
<dbReference type="SMART" id="SM00448">
    <property type="entry name" value="REC"/>
    <property type="match status" value="1"/>
</dbReference>
<dbReference type="GO" id="GO:0032993">
    <property type="term" value="C:protein-DNA complex"/>
    <property type="evidence" value="ECO:0007669"/>
    <property type="project" value="TreeGrafter"/>
</dbReference>
<evidence type="ECO:0000256" key="4">
    <source>
        <dbReference type="ARBA" id="ARBA00023125"/>
    </source>
</evidence>
<evidence type="ECO:0000313" key="11">
    <source>
        <dbReference type="EMBL" id="MBB2205383.1"/>
    </source>
</evidence>
<dbReference type="EMBL" id="JABEQK010000007">
    <property type="protein sequence ID" value="MBB2205383.1"/>
    <property type="molecule type" value="Genomic_DNA"/>
</dbReference>
<gene>
    <name evidence="11" type="ORF">HLH27_10185</name>
</gene>
<dbReference type="Gene3D" id="3.40.50.2300">
    <property type="match status" value="1"/>
</dbReference>
<dbReference type="PROSITE" id="PS50110">
    <property type="entry name" value="RESPONSE_REGULATORY"/>
    <property type="match status" value="1"/>
</dbReference>
<sequence length="238" mass="26795">MMPNRSSVHLLLVEDDEITRDIYSAVLIGAGFAVTVVGTLSGLRQQIVQARFDVILLDLCLPDGNALELVSELRTTSSAGIIVITSSREATDRLKGLESGADQYLQKPLHPRELIASIRNLSTRMRKDAVENKPAPIYHFEGWSVDLSARKISAANGKYIYITENEYRILEAMIRNGTKPLHRDRLLILLNDDEEITTRAVDKAIYRMRLKLHNTLDISTPLIETVHGFGYRLTARRL</sequence>
<dbReference type="Gene3D" id="1.10.10.10">
    <property type="entry name" value="Winged helix-like DNA-binding domain superfamily/Winged helix DNA-binding domain"/>
    <property type="match status" value="1"/>
</dbReference>
<dbReference type="Pfam" id="PF00486">
    <property type="entry name" value="Trans_reg_C"/>
    <property type="match status" value="1"/>
</dbReference>
<dbReference type="GO" id="GO:0005829">
    <property type="term" value="C:cytosol"/>
    <property type="evidence" value="ECO:0007669"/>
    <property type="project" value="TreeGrafter"/>
</dbReference>
<feature type="domain" description="OmpR/PhoB-type" evidence="10">
    <location>
        <begin position="135"/>
        <end position="235"/>
    </location>
</feature>
<dbReference type="Pfam" id="PF00072">
    <property type="entry name" value="Response_reg"/>
    <property type="match status" value="1"/>
</dbReference>
<dbReference type="SUPFAM" id="SSF52172">
    <property type="entry name" value="CheY-like"/>
    <property type="match status" value="1"/>
</dbReference>
<feature type="DNA-binding region" description="OmpR/PhoB-type" evidence="7">
    <location>
        <begin position="135"/>
        <end position="235"/>
    </location>
</feature>
<feature type="domain" description="Response regulatory" evidence="9">
    <location>
        <begin position="9"/>
        <end position="122"/>
    </location>
</feature>
<organism evidence="11 12">
    <name type="scientific">Gluconacetobacter takamatsuzukensis</name>
    <dbReference type="NCBI Taxonomy" id="1286190"/>
    <lineage>
        <taxon>Bacteria</taxon>
        <taxon>Pseudomonadati</taxon>
        <taxon>Pseudomonadota</taxon>
        <taxon>Alphaproteobacteria</taxon>
        <taxon>Acetobacterales</taxon>
        <taxon>Acetobacteraceae</taxon>
        <taxon>Gluconacetobacter</taxon>
    </lineage>
</organism>
<dbReference type="GO" id="GO:0006355">
    <property type="term" value="P:regulation of DNA-templated transcription"/>
    <property type="evidence" value="ECO:0007669"/>
    <property type="project" value="InterPro"/>
</dbReference>
<dbReference type="GO" id="GO:0000156">
    <property type="term" value="F:phosphorelay response regulator activity"/>
    <property type="evidence" value="ECO:0007669"/>
    <property type="project" value="TreeGrafter"/>
</dbReference>
<proteinExistence type="predicted"/>
<evidence type="ECO:0000256" key="7">
    <source>
        <dbReference type="PROSITE-ProRule" id="PRU01091"/>
    </source>
</evidence>
<comment type="caution">
    <text evidence="11">The sequence shown here is derived from an EMBL/GenBank/DDBJ whole genome shotgun (WGS) entry which is preliminary data.</text>
</comment>